<evidence type="ECO:0000313" key="11">
    <source>
        <dbReference type="Proteomes" id="UP000657006"/>
    </source>
</evidence>
<keyword evidence="6 9" id="KW-0812">Transmembrane</keyword>
<comment type="subcellular location">
    <subcellularLocation>
        <location evidence="1 9">Cell membrane</location>
        <topology evidence="1 9">Multi-pass membrane protein</topology>
    </subcellularLocation>
</comment>
<dbReference type="InterPro" id="IPR003339">
    <property type="entry name" value="ABC/ECF_trnsptr_transmembrane"/>
</dbReference>
<dbReference type="RefSeq" id="WP_177714727.1">
    <property type="nucleotide sequence ID" value="NZ_JACRSQ010000008.1"/>
</dbReference>
<evidence type="ECO:0000256" key="4">
    <source>
        <dbReference type="ARBA" id="ARBA00022448"/>
    </source>
</evidence>
<protein>
    <recommendedName>
        <fullName evidence="3 9">Energy-coupling factor transporter transmembrane protein EcfT</fullName>
        <shortName evidence="9">ECF transporter T component EcfT</shortName>
    </recommendedName>
</protein>
<comment type="subunit">
    <text evidence="9">Forms a stable energy-coupling factor (ECF) transporter complex composed of 2 membrane-embedded substrate-binding proteins (S component), 2 ATP-binding proteins (A component) and 2 transmembrane proteins (T component).</text>
</comment>
<evidence type="ECO:0000256" key="8">
    <source>
        <dbReference type="ARBA" id="ARBA00023136"/>
    </source>
</evidence>
<gene>
    <name evidence="9" type="primary">ecfT</name>
    <name evidence="10" type="ORF">H8730_06990</name>
</gene>
<evidence type="ECO:0000256" key="9">
    <source>
        <dbReference type="HAMAP-Rule" id="MF_01461"/>
    </source>
</evidence>
<dbReference type="AlphaFoldDB" id="A0A926DRK3"/>
<dbReference type="EMBL" id="JACRSQ010000008">
    <property type="protein sequence ID" value="MBC8543286.1"/>
    <property type="molecule type" value="Genomic_DNA"/>
</dbReference>
<dbReference type="Proteomes" id="UP000657006">
    <property type="component" value="Unassembled WGS sequence"/>
</dbReference>
<keyword evidence="4 9" id="KW-0813">Transport</keyword>
<name>A0A926DRK3_9FIRM</name>
<sequence>MLRDITIGQYYPVDSVIHRLDPRTKIIGTIVYIIALFLVKNLLGFGIAIIALAALISLSKVPFRYIVRGLKTIVIILLFTVLLNMFLTKGDPLIHFWIFTITRQGIYTAGFMGLRLILLIIGSSLMTLTTTPIQLTDGIESLLRPLKKIKVPAHDIAMMMSIALRFIPILLEETDKIMKAQMARGADFESGNLLQRAKSMVPILVPLFISAFRRADELATAMEARCYRGDVGRTRMKELHYGRRDAVAYLILLLFVGGLYASRYLPAVSQLLHMIL</sequence>
<dbReference type="PANTHER" id="PTHR34857">
    <property type="entry name" value="SLL0384 PROTEIN"/>
    <property type="match status" value="1"/>
</dbReference>
<evidence type="ECO:0000256" key="6">
    <source>
        <dbReference type="ARBA" id="ARBA00022692"/>
    </source>
</evidence>
<dbReference type="InterPro" id="IPR024919">
    <property type="entry name" value="EcfT"/>
</dbReference>
<keyword evidence="8 9" id="KW-0472">Membrane</keyword>
<keyword evidence="11" id="KW-1185">Reference proteome</keyword>
<dbReference type="GO" id="GO:0005886">
    <property type="term" value="C:plasma membrane"/>
    <property type="evidence" value="ECO:0007669"/>
    <property type="project" value="UniProtKB-SubCell"/>
</dbReference>
<evidence type="ECO:0000256" key="1">
    <source>
        <dbReference type="ARBA" id="ARBA00004651"/>
    </source>
</evidence>
<dbReference type="Pfam" id="PF02361">
    <property type="entry name" value="CbiQ"/>
    <property type="match status" value="1"/>
</dbReference>
<comment type="similarity">
    <text evidence="2 9">Belongs to the energy-coupling factor EcfT family.</text>
</comment>
<evidence type="ECO:0000256" key="7">
    <source>
        <dbReference type="ARBA" id="ARBA00022989"/>
    </source>
</evidence>
<dbReference type="GO" id="GO:0022857">
    <property type="term" value="F:transmembrane transporter activity"/>
    <property type="evidence" value="ECO:0007669"/>
    <property type="project" value="UniProtKB-UniRule"/>
</dbReference>
<evidence type="ECO:0000256" key="3">
    <source>
        <dbReference type="ARBA" id="ARBA00014042"/>
    </source>
</evidence>
<feature type="transmembrane region" description="Helical" evidence="9">
    <location>
        <begin position="65"/>
        <end position="87"/>
    </location>
</feature>
<evidence type="ECO:0000313" key="10">
    <source>
        <dbReference type="EMBL" id="MBC8543286.1"/>
    </source>
</evidence>
<dbReference type="PANTHER" id="PTHR34857:SF2">
    <property type="entry name" value="SLL0384 PROTEIN"/>
    <property type="match status" value="1"/>
</dbReference>
<feature type="transmembrane region" description="Helical" evidence="9">
    <location>
        <begin position="151"/>
        <end position="171"/>
    </location>
</feature>
<dbReference type="CDD" id="cd16914">
    <property type="entry name" value="EcfT"/>
    <property type="match status" value="1"/>
</dbReference>
<reference evidence="10" key="1">
    <citation type="submission" date="2020-08" db="EMBL/GenBank/DDBJ databases">
        <title>Genome public.</title>
        <authorList>
            <person name="Liu C."/>
            <person name="Sun Q."/>
        </authorList>
    </citation>
    <scope>NUCLEOTIDE SEQUENCE</scope>
    <source>
        <strain evidence="10">NSJ-32</strain>
    </source>
</reference>
<keyword evidence="5 9" id="KW-1003">Cell membrane</keyword>
<feature type="transmembrane region" description="Helical" evidence="9">
    <location>
        <begin position="107"/>
        <end position="131"/>
    </location>
</feature>
<keyword evidence="7 9" id="KW-1133">Transmembrane helix</keyword>
<dbReference type="InterPro" id="IPR051611">
    <property type="entry name" value="ECF_transporter_component"/>
</dbReference>
<proteinExistence type="inferred from homology"/>
<comment type="caution">
    <text evidence="10">The sequence shown here is derived from an EMBL/GenBank/DDBJ whole genome shotgun (WGS) entry which is preliminary data.</text>
</comment>
<comment type="function">
    <text evidence="9">Transmembrane (T) component of an energy-coupling factor (ECF) ABC-transporter complex. Unlike classic ABC transporters this ECF transporter provides the energy necessary to transport a number of different substrates.</text>
</comment>
<feature type="transmembrane region" description="Helical" evidence="9">
    <location>
        <begin position="246"/>
        <end position="265"/>
    </location>
</feature>
<evidence type="ECO:0000256" key="2">
    <source>
        <dbReference type="ARBA" id="ARBA00005660"/>
    </source>
</evidence>
<dbReference type="HAMAP" id="MF_01461">
    <property type="entry name" value="EcfT"/>
    <property type="match status" value="1"/>
</dbReference>
<evidence type="ECO:0000256" key="5">
    <source>
        <dbReference type="ARBA" id="ARBA00022475"/>
    </source>
</evidence>
<accession>A0A926DRK3</accession>
<organism evidence="10 11">
    <name type="scientific">Bianquea renquensis</name>
    <dbReference type="NCBI Taxonomy" id="2763661"/>
    <lineage>
        <taxon>Bacteria</taxon>
        <taxon>Bacillati</taxon>
        <taxon>Bacillota</taxon>
        <taxon>Clostridia</taxon>
        <taxon>Eubacteriales</taxon>
        <taxon>Bianqueaceae</taxon>
        <taxon>Bianquea</taxon>
    </lineage>
</organism>
<feature type="transmembrane region" description="Helical" evidence="9">
    <location>
        <begin position="29"/>
        <end position="59"/>
    </location>
</feature>